<accession>G7Y4F2</accession>
<protein>
    <submittedName>
        <fullName evidence="1">Uncharacterized protein</fullName>
    </submittedName>
</protein>
<reference evidence="1" key="1">
    <citation type="journal article" date="2011" name="Genome Biol.">
        <title>The draft genome of the carcinogenic human liver fluke Clonorchis sinensis.</title>
        <authorList>
            <person name="Wang X."/>
            <person name="Chen W."/>
            <person name="Huang Y."/>
            <person name="Sun J."/>
            <person name="Men J."/>
            <person name="Liu H."/>
            <person name="Luo F."/>
            <person name="Guo L."/>
            <person name="Lv X."/>
            <person name="Deng C."/>
            <person name="Zhou C."/>
            <person name="Fan Y."/>
            <person name="Li X."/>
            <person name="Huang L."/>
            <person name="Hu Y."/>
            <person name="Liang C."/>
            <person name="Hu X."/>
            <person name="Xu J."/>
            <person name="Yu X."/>
        </authorList>
    </citation>
    <scope>NUCLEOTIDE SEQUENCE [LARGE SCALE GENOMIC DNA]</scope>
    <source>
        <strain evidence="1">Henan</strain>
    </source>
</reference>
<evidence type="ECO:0000313" key="1">
    <source>
        <dbReference type="EMBL" id="GAA47838.1"/>
    </source>
</evidence>
<dbReference type="EMBL" id="DF142856">
    <property type="protein sequence ID" value="GAA47838.1"/>
    <property type="molecule type" value="Genomic_DNA"/>
</dbReference>
<name>G7Y4F2_CLOSI</name>
<gene>
    <name evidence="1" type="ORF">CLF_100863</name>
</gene>
<dbReference type="AlphaFoldDB" id="G7Y4F2"/>
<sequence>MLWYCHIRKADGKHVFINKPHIFSDKETLYEQETHSPPYGLPHKTTDSLHKQLNLVVDELWRLEPRRFTAGIKQLVLEVRIILHQGPTSVKNELPSVVEDIALHSIWLPMDTNRRLHRTAVNLTGKQRILLPSGRPLDTRPKLATGVKPVTFCTHWYTGRIITGAGQGGVACWYTPLSDLDLFFCTSRDLYPLFRFPFRCRIHVCLQRGRSASLSVRRACCASTVLRRLVHATLWDFGFLESYDLCTSQHSDWLFVHQPGSLRIQTAYARHRTGYGSRDTVIATSYLGSLNILGEPLWVVIVVRIFQGVVTN</sequence>
<organism evidence="1 2">
    <name type="scientific">Clonorchis sinensis</name>
    <name type="common">Chinese liver fluke</name>
    <dbReference type="NCBI Taxonomy" id="79923"/>
    <lineage>
        <taxon>Eukaryota</taxon>
        <taxon>Metazoa</taxon>
        <taxon>Spiralia</taxon>
        <taxon>Lophotrochozoa</taxon>
        <taxon>Platyhelminthes</taxon>
        <taxon>Trematoda</taxon>
        <taxon>Digenea</taxon>
        <taxon>Opisthorchiida</taxon>
        <taxon>Opisthorchiata</taxon>
        <taxon>Opisthorchiidae</taxon>
        <taxon>Clonorchis</taxon>
    </lineage>
</organism>
<keyword evidence="2" id="KW-1185">Reference proteome</keyword>
<proteinExistence type="predicted"/>
<evidence type="ECO:0000313" key="2">
    <source>
        <dbReference type="Proteomes" id="UP000008909"/>
    </source>
</evidence>
<reference key="2">
    <citation type="submission" date="2011-10" db="EMBL/GenBank/DDBJ databases">
        <title>The genome and transcriptome sequence of Clonorchis sinensis provide insights into the carcinogenic liver fluke.</title>
        <authorList>
            <person name="Wang X."/>
            <person name="Huang Y."/>
            <person name="Chen W."/>
            <person name="Liu H."/>
            <person name="Guo L."/>
            <person name="Chen Y."/>
            <person name="Luo F."/>
            <person name="Zhou W."/>
            <person name="Sun J."/>
            <person name="Mao Q."/>
            <person name="Liang P."/>
            <person name="Zhou C."/>
            <person name="Tian Y."/>
            <person name="Men J."/>
            <person name="Lv X."/>
            <person name="Huang L."/>
            <person name="Zhou J."/>
            <person name="Hu Y."/>
            <person name="Li R."/>
            <person name="Zhang F."/>
            <person name="Lei H."/>
            <person name="Li X."/>
            <person name="Hu X."/>
            <person name="Liang C."/>
            <person name="Xu J."/>
            <person name="Wu Z."/>
            <person name="Yu X."/>
        </authorList>
    </citation>
    <scope>NUCLEOTIDE SEQUENCE</scope>
    <source>
        <strain>Henan</strain>
    </source>
</reference>
<dbReference type="Proteomes" id="UP000008909">
    <property type="component" value="Unassembled WGS sequence"/>
</dbReference>